<dbReference type="EMBL" id="CAJVQB010168683">
    <property type="protein sequence ID" value="CAG8857247.1"/>
    <property type="molecule type" value="Genomic_DNA"/>
</dbReference>
<keyword evidence="2" id="KW-1185">Reference proteome</keyword>
<sequence>TWHQDISQIGINYTIKQVAQCQSVANTVFSSIISYGLNPSKCLTWTTDNMAYMSGNQKGAVVQFNKKTNLNSTRIGCRMHIIHIVLTNFEDEAFGKLASLIG</sequence>
<dbReference type="Proteomes" id="UP000789901">
    <property type="component" value="Unassembled WGS sequence"/>
</dbReference>
<evidence type="ECO:0000313" key="2">
    <source>
        <dbReference type="Proteomes" id="UP000789901"/>
    </source>
</evidence>
<proteinExistence type="predicted"/>
<accession>A0ABN7XQB5</accession>
<feature type="non-terminal residue" evidence="1">
    <location>
        <position position="1"/>
    </location>
</feature>
<comment type="caution">
    <text evidence="1">The sequence shown here is derived from an EMBL/GenBank/DDBJ whole genome shotgun (WGS) entry which is preliminary data.</text>
</comment>
<feature type="non-terminal residue" evidence="1">
    <location>
        <position position="102"/>
    </location>
</feature>
<name>A0ABN7XQB5_GIGMA</name>
<protein>
    <submittedName>
        <fullName evidence="1">40221_t:CDS:1</fullName>
    </submittedName>
</protein>
<evidence type="ECO:0000313" key="1">
    <source>
        <dbReference type="EMBL" id="CAG8857247.1"/>
    </source>
</evidence>
<gene>
    <name evidence="1" type="ORF">GMARGA_LOCUS46068</name>
</gene>
<reference evidence="1 2" key="1">
    <citation type="submission" date="2021-06" db="EMBL/GenBank/DDBJ databases">
        <authorList>
            <person name="Kallberg Y."/>
            <person name="Tangrot J."/>
            <person name="Rosling A."/>
        </authorList>
    </citation>
    <scope>NUCLEOTIDE SEQUENCE [LARGE SCALE GENOMIC DNA]</scope>
    <source>
        <strain evidence="1 2">120-4 pot B 10/14</strain>
    </source>
</reference>
<organism evidence="1 2">
    <name type="scientific">Gigaspora margarita</name>
    <dbReference type="NCBI Taxonomy" id="4874"/>
    <lineage>
        <taxon>Eukaryota</taxon>
        <taxon>Fungi</taxon>
        <taxon>Fungi incertae sedis</taxon>
        <taxon>Mucoromycota</taxon>
        <taxon>Glomeromycotina</taxon>
        <taxon>Glomeromycetes</taxon>
        <taxon>Diversisporales</taxon>
        <taxon>Gigasporaceae</taxon>
        <taxon>Gigaspora</taxon>
    </lineage>
</organism>